<evidence type="ECO:0000256" key="2">
    <source>
        <dbReference type="NCBIfam" id="TIGR00210"/>
    </source>
</evidence>
<dbReference type="KEGG" id="fho:H9Q81_05660"/>
<keyword evidence="1" id="KW-1133">Transmembrane helix</keyword>
<evidence type="ECO:0000256" key="1">
    <source>
        <dbReference type="HAMAP-Rule" id="MF_02062"/>
    </source>
</evidence>
<dbReference type="GO" id="GO:0005886">
    <property type="term" value="C:plasma membrane"/>
    <property type="evidence" value="ECO:0007669"/>
    <property type="project" value="UniProtKB-SubCell"/>
</dbReference>
<feature type="transmembrane region" description="Helical" evidence="1">
    <location>
        <begin position="274"/>
        <end position="296"/>
    </location>
</feature>
<comment type="subcellular location">
    <subcellularLocation>
        <location evidence="1">Cell membrane</location>
        <topology evidence="1">Multi-pass membrane protein</topology>
    </subcellularLocation>
</comment>
<keyword evidence="1" id="KW-0739">Sodium transport</keyword>
<evidence type="ECO:0000313" key="3">
    <source>
        <dbReference type="EMBL" id="QNM14477.1"/>
    </source>
</evidence>
<reference evidence="3 4" key="1">
    <citation type="submission" date="2020-08" db="EMBL/GenBank/DDBJ databases">
        <authorList>
            <person name="Liu C."/>
            <person name="Sun Q."/>
        </authorList>
    </citation>
    <scope>NUCLEOTIDE SEQUENCE [LARGE SCALE GENOMIC DNA]</scope>
    <source>
        <strain evidence="3 4">NSJ-57</strain>
    </source>
</reference>
<feature type="transmembrane region" description="Helical" evidence="1">
    <location>
        <begin position="302"/>
        <end position="325"/>
    </location>
</feature>
<proteinExistence type="inferred from homology"/>
<dbReference type="PANTHER" id="PTHR36178">
    <property type="entry name" value="SLR0625 PROTEIN"/>
    <property type="match status" value="1"/>
</dbReference>
<keyword evidence="1" id="KW-0406">Ion transport</keyword>
<organism evidence="3 4">
    <name type="scientific">Fusobacterium hominis</name>
    <dbReference type="NCBI Taxonomy" id="2764326"/>
    <lineage>
        <taxon>Bacteria</taxon>
        <taxon>Fusobacteriati</taxon>
        <taxon>Fusobacteriota</taxon>
        <taxon>Fusobacteriia</taxon>
        <taxon>Fusobacteriales</taxon>
        <taxon>Fusobacteriaceae</taxon>
        <taxon>Fusobacterium</taxon>
    </lineage>
</organism>
<feature type="transmembrane region" description="Helical" evidence="1">
    <location>
        <begin position="158"/>
        <end position="181"/>
    </location>
</feature>
<dbReference type="AlphaFoldDB" id="A0A7G9GUJ5"/>
<dbReference type="Proteomes" id="UP000515913">
    <property type="component" value="Chromosome"/>
</dbReference>
<keyword evidence="1" id="KW-0915">Sodium</keyword>
<evidence type="ECO:0000313" key="4">
    <source>
        <dbReference type="Proteomes" id="UP000515913"/>
    </source>
</evidence>
<sequence>MFEYSFNMAETLAIAVVILLLGRFIKRKVAFFEKFFIPAPVIGGVLFSLVLLVGHSTGTFSVTFDGVLKDFLMIIFFTTIGFSASLELLKKGGVGVALFLVCATILVILQDVVGVYLAKFFGLHPYIGLAAGSIPLTGGHGTSGAFGRVLEDAGATGALSVSIACATFGLVAGCLIGGPVGRRLLTKFNLKAKEEDKPDTDDLLDMEAKLPVTEKSLFDGVVVIAISIGIGTYIPIIAKRYGLILPPYIGSMLVAAIIRNITDMRKVILPMREISIIGNISLSLFLAMALMSLRLWDLVALAFPLIVILLVQTVMMGLFAYFVTFNIMGRDYDAAVLATGHCGFGLGATPNAMANMESFANTTGFSAKAFFILPLVGSLFIDFINASIITYFINAFK</sequence>
<dbReference type="EMBL" id="CP060637">
    <property type="protein sequence ID" value="QNM14477.1"/>
    <property type="molecule type" value="Genomic_DNA"/>
</dbReference>
<keyword evidence="1" id="KW-0029">Amino-acid transport</keyword>
<feature type="transmembrane region" description="Helical" evidence="1">
    <location>
        <begin position="37"/>
        <end position="56"/>
    </location>
</feature>
<keyword evidence="4" id="KW-1185">Reference proteome</keyword>
<gene>
    <name evidence="3" type="primary">gltS</name>
    <name evidence="3" type="ORF">H9Q81_05660</name>
</gene>
<keyword evidence="1" id="KW-0769">Symport</keyword>
<keyword evidence="1" id="KW-0813">Transport</keyword>
<feature type="transmembrane region" description="Helical" evidence="1">
    <location>
        <begin position="244"/>
        <end position="262"/>
    </location>
</feature>
<protein>
    <recommendedName>
        <fullName evidence="1 2">Sodium/glutamate symporter</fullName>
    </recommendedName>
</protein>
<feature type="transmembrane region" description="Helical" evidence="1">
    <location>
        <begin position="332"/>
        <end position="349"/>
    </location>
</feature>
<dbReference type="Pfam" id="PF03616">
    <property type="entry name" value="Glt_symporter"/>
    <property type="match status" value="1"/>
</dbReference>
<dbReference type="GO" id="GO:0015813">
    <property type="term" value="P:L-glutamate transmembrane transport"/>
    <property type="evidence" value="ECO:0007669"/>
    <property type="project" value="UniProtKB-UniRule"/>
</dbReference>
<dbReference type="InterPro" id="IPR004445">
    <property type="entry name" value="GltS"/>
</dbReference>
<dbReference type="RefSeq" id="WP_101474031.1">
    <property type="nucleotide sequence ID" value="NZ_CP060637.1"/>
</dbReference>
<comment type="function">
    <text evidence="1">Catalyzes the sodium-dependent transport of glutamate.</text>
</comment>
<keyword evidence="1" id="KW-0472">Membrane</keyword>
<dbReference type="GO" id="GO:0015501">
    <property type="term" value="F:glutamate:sodium symporter activity"/>
    <property type="evidence" value="ECO:0007669"/>
    <property type="project" value="UniProtKB-UniRule"/>
</dbReference>
<keyword evidence="1" id="KW-1003">Cell membrane</keyword>
<keyword evidence="1" id="KW-0812">Transmembrane</keyword>
<feature type="transmembrane region" description="Helical" evidence="1">
    <location>
        <begin position="216"/>
        <end position="238"/>
    </location>
</feature>
<dbReference type="NCBIfam" id="TIGR00210">
    <property type="entry name" value="gltS"/>
    <property type="match status" value="1"/>
</dbReference>
<dbReference type="HAMAP" id="MF_02062">
    <property type="entry name" value="GltS"/>
    <property type="match status" value="1"/>
</dbReference>
<comment type="similarity">
    <text evidence="1">Belongs to the glutamate:Na(+) symporter (ESS) (TC 2.A.27) family.</text>
</comment>
<name>A0A7G9GUJ5_9FUSO</name>
<feature type="transmembrane region" description="Helical" evidence="1">
    <location>
        <begin position="6"/>
        <end position="25"/>
    </location>
</feature>
<feature type="transmembrane region" description="Helical" evidence="1">
    <location>
        <begin position="71"/>
        <end position="89"/>
    </location>
</feature>
<feature type="transmembrane region" description="Helical" evidence="1">
    <location>
        <begin position="96"/>
        <end position="118"/>
    </location>
</feature>
<feature type="transmembrane region" description="Helical" evidence="1">
    <location>
        <begin position="369"/>
        <end position="393"/>
    </location>
</feature>
<accession>A0A7G9GUJ5</accession>
<dbReference type="PANTHER" id="PTHR36178:SF1">
    <property type="entry name" value="SODIUM_GLUTAMATE SYMPORTER"/>
    <property type="match status" value="1"/>
</dbReference>